<evidence type="ECO:0000259" key="1">
    <source>
        <dbReference type="Pfam" id="PF06889"/>
    </source>
</evidence>
<organism evidence="2 3">
    <name type="scientific">Paenibacillus oenotherae</name>
    <dbReference type="NCBI Taxonomy" id="1435645"/>
    <lineage>
        <taxon>Bacteria</taxon>
        <taxon>Bacillati</taxon>
        <taxon>Bacillota</taxon>
        <taxon>Bacilli</taxon>
        <taxon>Bacillales</taxon>
        <taxon>Paenibacillaceae</taxon>
        <taxon>Paenibacillus</taxon>
    </lineage>
</organism>
<keyword evidence="3" id="KW-1185">Reference proteome</keyword>
<accession>A0ABS7DCH8</accession>
<name>A0ABS7DCH8_9BACL</name>
<comment type="caution">
    <text evidence="2">The sequence shown here is derived from an EMBL/GenBank/DDBJ whole genome shotgun (WGS) entry which is preliminary data.</text>
</comment>
<dbReference type="EMBL" id="JAHZIJ010000026">
    <property type="protein sequence ID" value="MBW7477555.1"/>
    <property type="molecule type" value="Genomic_DNA"/>
</dbReference>
<dbReference type="Pfam" id="PF06889">
    <property type="entry name" value="DUF1266"/>
    <property type="match status" value="1"/>
</dbReference>
<sequence>MMNSSNRPIRPASLRPYVNPLTQLCYVGADHCQYDLLNSVTNADRQIYEMLSRWAIRDTTALIQKMKWLMGTGTRQEFESAHNILTGMMGSERRGYIETSSESDRERHRLTVVHYYMRRMPPGGIKAYDYSWIVFLSCAGHKLGFITESEMWYYISDTVDLIQGSYISWKDYIIGYSIGAVYNAADLSWNCISDHKALLARLLNSSANPLNSIDKKH</sequence>
<feature type="domain" description="DUF1266" evidence="1">
    <location>
        <begin position="52"/>
        <end position="213"/>
    </location>
</feature>
<dbReference type="Proteomes" id="UP000812277">
    <property type="component" value="Unassembled WGS sequence"/>
</dbReference>
<dbReference type="RefSeq" id="WP_219874838.1">
    <property type="nucleotide sequence ID" value="NZ_JAHZIJ010000026.1"/>
</dbReference>
<evidence type="ECO:0000313" key="3">
    <source>
        <dbReference type="Proteomes" id="UP000812277"/>
    </source>
</evidence>
<dbReference type="InterPro" id="IPR009677">
    <property type="entry name" value="DUF1266"/>
</dbReference>
<gene>
    <name evidence="2" type="ORF">K0T92_22815</name>
</gene>
<proteinExistence type="predicted"/>
<reference evidence="2 3" key="1">
    <citation type="submission" date="2021-07" db="EMBL/GenBank/DDBJ databases">
        <title>Paenibacillus radiodurans sp. nov., isolated from the southeastern edge of Tengger Desert.</title>
        <authorList>
            <person name="Zhang G."/>
        </authorList>
    </citation>
    <scope>NUCLEOTIDE SEQUENCE [LARGE SCALE GENOMIC DNA]</scope>
    <source>
        <strain evidence="2 3">DT7-4</strain>
    </source>
</reference>
<protein>
    <submittedName>
        <fullName evidence="2">DUF1266 domain-containing protein</fullName>
    </submittedName>
</protein>
<evidence type="ECO:0000313" key="2">
    <source>
        <dbReference type="EMBL" id="MBW7477555.1"/>
    </source>
</evidence>